<dbReference type="RefSeq" id="WP_265425155.1">
    <property type="nucleotide sequence ID" value="NZ_JAPFPW010000010.1"/>
</dbReference>
<dbReference type="EMBL" id="JAPFPW010000010">
    <property type="protein sequence ID" value="MCW7754235.1"/>
    <property type="molecule type" value="Genomic_DNA"/>
</dbReference>
<comment type="caution">
    <text evidence="1">The sequence shown here is derived from an EMBL/GenBank/DDBJ whole genome shotgun (WGS) entry which is preliminary data.</text>
</comment>
<evidence type="ECO:0000313" key="1">
    <source>
        <dbReference type="EMBL" id="MCW7754235.1"/>
    </source>
</evidence>
<protein>
    <submittedName>
        <fullName evidence="1">Uncharacterized protein</fullName>
    </submittedName>
</protein>
<gene>
    <name evidence="1" type="ORF">OOT00_09575</name>
</gene>
<dbReference type="Proteomes" id="UP001209681">
    <property type="component" value="Unassembled WGS sequence"/>
</dbReference>
<accession>A0ABT3N9U6</accession>
<evidence type="ECO:0000313" key="2">
    <source>
        <dbReference type="Proteomes" id="UP001209681"/>
    </source>
</evidence>
<proteinExistence type="predicted"/>
<keyword evidence="2" id="KW-1185">Reference proteome</keyword>
<reference evidence="1 2" key="1">
    <citation type="submission" date="2022-11" db="EMBL/GenBank/DDBJ databases">
        <title>Desulfobotulus tamanensis H1 sp. nov. - anaerobic, alkaliphilic, sulphate reducing bacterium isolated from terrestrial mud volcano.</title>
        <authorList>
            <person name="Frolova A."/>
            <person name="Merkel A.Y."/>
            <person name="Slobodkin A.I."/>
        </authorList>
    </citation>
    <scope>NUCLEOTIDE SEQUENCE [LARGE SCALE GENOMIC DNA]</scope>
    <source>
        <strain evidence="1 2">H1</strain>
    </source>
</reference>
<name>A0ABT3N9U6_9BACT</name>
<sequence length="152" mass="17441">MALHRNPTSDAMDTLFERLKKLEAGFRMGDNTFLYLMLSCEETFFHLVEYAGSSDMKCRFSVRFWGEGFFVEVSIGETVHETDQGMRPFTGINATEAELDRVGLLIFSRMAKDVAQIHISGYTYIYFVILFVQPWSTLWAQANFVGGWQGCF</sequence>
<organism evidence="1 2">
    <name type="scientific">Desulfobotulus pelophilus</name>
    <dbReference type="NCBI Taxonomy" id="2823377"/>
    <lineage>
        <taxon>Bacteria</taxon>
        <taxon>Pseudomonadati</taxon>
        <taxon>Thermodesulfobacteriota</taxon>
        <taxon>Desulfobacteria</taxon>
        <taxon>Desulfobacterales</taxon>
        <taxon>Desulfobacteraceae</taxon>
        <taxon>Desulfobotulus</taxon>
    </lineage>
</organism>